<dbReference type="InterPro" id="IPR036847">
    <property type="entry name" value="RimP_C_sf"/>
</dbReference>
<comment type="similarity">
    <text evidence="3">Belongs to the RimP family.</text>
</comment>
<accession>A0ABP7A743</accession>
<keyword evidence="7" id="KW-1185">Reference proteome</keyword>
<evidence type="ECO:0000256" key="2">
    <source>
        <dbReference type="ARBA" id="ARBA00022517"/>
    </source>
</evidence>
<evidence type="ECO:0000313" key="7">
    <source>
        <dbReference type="Proteomes" id="UP001501490"/>
    </source>
</evidence>
<evidence type="ECO:0000259" key="4">
    <source>
        <dbReference type="Pfam" id="PF02576"/>
    </source>
</evidence>
<dbReference type="RefSeq" id="WP_344806060.1">
    <property type="nucleotide sequence ID" value="NZ_BAABAB010000022.1"/>
</dbReference>
<dbReference type="Pfam" id="PF02576">
    <property type="entry name" value="RimP_N"/>
    <property type="match status" value="1"/>
</dbReference>
<dbReference type="PANTHER" id="PTHR33867">
    <property type="entry name" value="RIBOSOME MATURATION FACTOR RIMP"/>
    <property type="match status" value="1"/>
</dbReference>
<feature type="domain" description="Ribosome maturation factor RimP N-terminal" evidence="4">
    <location>
        <begin position="10"/>
        <end position="85"/>
    </location>
</feature>
<evidence type="ECO:0000313" key="6">
    <source>
        <dbReference type="EMBL" id="GAA3626219.1"/>
    </source>
</evidence>
<dbReference type="Pfam" id="PF17384">
    <property type="entry name" value="DUF150_C"/>
    <property type="match status" value="1"/>
</dbReference>
<dbReference type="CDD" id="cd01734">
    <property type="entry name" value="YlxS_C"/>
    <property type="match status" value="1"/>
</dbReference>
<comment type="caution">
    <text evidence="6">The sequence shown here is derived from an EMBL/GenBank/DDBJ whole genome shotgun (WGS) entry which is preliminary data.</text>
</comment>
<dbReference type="HAMAP" id="MF_01077">
    <property type="entry name" value="RimP"/>
    <property type="match status" value="1"/>
</dbReference>
<dbReference type="NCBIfam" id="NF000930">
    <property type="entry name" value="PRK00092.2-2"/>
    <property type="match status" value="1"/>
</dbReference>
<organism evidence="6 7">
    <name type="scientific">Microlunatus ginsengisoli</name>
    <dbReference type="NCBI Taxonomy" id="363863"/>
    <lineage>
        <taxon>Bacteria</taxon>
        <taxon>Bacillati</taxon>
        <taxon>Actinomycetota</taxon>
        <taxon>Actinomycetes</taxon>
        <taxon>Propionibacteriales</taxon>
        <taxon>Propionibacteriaceae</taxon>
        <taxon>Microlunatus</taxon>
    </lineage>
</organism>
<evidence type="ECO:0000259" key="5">
    <source>
        <dbReference type="Pfam" id="PF17384"/>
    </source>
</evidence>
<dbReference type="InterPro" id="IPR003728">
    <property type="entry name" value="Ribosome_maturation_RimP"/>
</dbReference>
<sequence>MNTTQLTDLLTPVVARCELELEAIEIVPAGKRRLVRVTVDGDGPKGAGPTLDEIAAATQAISAALDDSDVTGSAPYTLEVSTRGVSRPLERAPHWRRNRGRLVAVSLTSGEQLTGRVVAVEGSTVSLDVDGVEREIDLGEVSKALVQIEFNRPGAESEDD</sequence>
<comment type="function">
    <text evidence="3">Required for maturation of 30S ribosomal subunits.</text>
</comment>
<dbReference type="InterPro" id="IPR028998">
    <property type="entry name" value="RimP_C"/>
</dbReference>
<name>A0ABP7A743_9ACTN</name>
<dbReference type="Gene3D" id="3.30.300.70">
    <property type="entry name" value="RimP-like superfamily, N-terminal"/>
    <property type="match status" value="1"/>
</dbReference>
<keyword evidence="2 3" id="KW-0690">Ribosome biogenesis</keyword>
<comment type="subcellular location">
    <subcellularLocation>
        <location evidence="3">Cytoplasm</location>
    </subcellularLocation>
</comment>
<proteinExistence type="inferred from homology"/>
<protein>
    <recommendedName>
        <fullName evidence="3">Ribosome maturation factor RimP</fullName>
    </recommendedName>
</protein>
<evidence type="ECO:0000256" key="3">
    <source>
        <dbReference type="HAMAP-Rule" id="MF_01077"/>
    </source>
</evidence>
<keyword evidence="1 3" id="KW-0963">Cytoplasm</keyword>
<evidence type="ECO:0000256" key="1">
    <source>
        <dbReference type="ARBA" id="ARBA00022490"/>
    </source>
</evidence>
<dbReference type="InterPro" id="IPR028989">
    <property type="entry name" value="RimP_N"/>
</dbReference>
<gene>
    <name evidence="3 6" type="primary">rimP</name>
    <name evidence="6" type="ORF">GCM10022236_30590</name>
</gene>
<dbReference type="SUPFAM" id="SSF74942">
    <property type="entry name" value="YhbC-like, C-terminal domain"/>
    <property type="match status" value="1"/>
</dbReference>
<dbReference type="PANTHER" id="PTHR33867:SF1">
    <property type="entry name" value="RIBOSOME MATURATION FACTOR RIMP"/>
    <property type="match status" value="1"/>
</dbReference>
<dbReference type="EMBL" id="BAABAB010000022">
    <property type="protein sequence ID" value="GAA3626219.1"/>
    <property type="molecule type" value="Genomic_DNA"/>
</dbReference>
<dbReference type="Proteomes" id="UP001501490">
    <property type="component" value="Unassembled WGS sequence"/>
</dbReference>
<dbReference type="InterPro" id="IPR035956">
    <property type="entry name" value="RimP_N_sf"/>
</dbReference>
<feature type="domain" description="Ribosome maturation factor RimP C-terminal" evidence="5">
    <location>
        <begin position="89"/>
        <end position="150"/>
    </location>
</feature>
<dbReference type="SUPFAM" id="SSF75420">
    <property type="entry name" value="YhbC-like, N-terminal domain"/>
    <property type="match status" value="1"/>
</dbReference>
<reference evidence="7" key="1">
    <citation type="journal article" date="2019" name="Int. J. Syst. Evol. Microbiol.">
        <title>The Global Catalogue of Microorganisms (GCM) 10K type strain sequencing project: providing services to taxonomists for standard genome sequencing and annotation.</title>
        <authorList>
            <consortium name="The Broad Institute Genomics Platform"/>
            <consortium name="The Broad Institute Genome Sequencing Center for Infectious Disease"/>
            <person name="Wu L."/>
            <person name="Ma J."/>
        </authorList>
    </citation>
    <scope>NUCLEOTIDE SEQUENCE [LARGE SCALE GENOMIC DNA]</scope>
    <source>
        <strain evidence="7">JCM 16929</strain>
    </source>
</reference>